<organism evidence="3 4">
    <name type="scientific">Aspergillus niger ATCC 13496</name>
    <dbReference type="NCBI Taxonomy" id="1353008"/>
    <lineage>
        <taxon>Eukaryota</taxon>
        <taxon>Fungi</taxon>
        <taxon>Dikarya</taxon>
        <taxon>Ascomycota</taxon>
        <taxon>Pezizomycotina</taxon>
        <taxon>Eurotiomycetes</taxon>
        <taxon>Eurotiomycetidae</taxon>
        <taxon>Eurotiales</taxon>
        <taxon>Aspergillaceae</taxon>
        <taxon>Aspergillus</taxon>
        <taxon>Aspergillus subgen. Circumdati</taxon>
    </lineage>
</organism>
<evidence type="ECO:0000256" key="2">
    <source>
        <dbReference type="ARBA" id="ARBA00023002"/>
    </source>
</evidence>
<comment type="similarity">
    <text evidence="1">Belongs to the short-chain dehydrogenases/reductases (SDR) family.</text>
</comment>
<dbReference type="PANTHER" id="PTHR44229">
    <property type="entry name" value="15-HYDROXYPROSTAGLANDIN DEHYDROGENASE [NAD(+)]"/>
    <property type="match status" value="1"/>
</dbReference>
<sequence length="452" mass="50331">MALLVESPSASSNDIRVWCSCAAYLIPLSHRQLHFPDTAPTRPEVPKVEQLFFLHLNWLETTCSRCLLCLERCAKYRPLKSQSVRRSAYKALETPAVGLESCFYPSFFNLLRIRPSSLLIGPITMIAPTEPVLSSNSATPITQFHPEITREALEEKVILIVGGANGIGASLVELCCENNAYVCIGDIDSTAGVPLSRKCREKWPVYWDPSGPPKPPRSSFQETDITNYQSVLDLFDFTFKTYKRIDHVVVTAGSMEPKENWFDNALSLQAVREPPSTRDLDVNLTGTLYVVRLAGAYLRHNRGPGVDRSITLFSCAAGFKETPGVSVYQAAKHGVQGLMRSLRPYFIHPYKHNLRINTICPWMTQTHPAVTKKLCDRWEEEGLPISSPLQVAQVAAGVLVDDSLNGTSMYVEGGRAWEIEANLDRLEPQWLGEVPAKTLARGQKVLKDAWAA</sequence>
<dbReference type="PRINTS" id="PR00081">
    <property type="entry name" value="GDHRDH"/>
</dbReference>
<dbReference type="EMBL" id="KZ851919">
    <property type="protein sequence ID" value="RDH19275.1"/>
    <property type="molecule type" value="Genomic_DNA"/>
</dbReference>
<dbReference type="InterPro" id="IPR036291">
    <property type="entry name" value="NAD(P)-bd_dom_sf"/>
</dbReference>
<gene>
    <name evidence="3" type="ORF">M747DRAFT_371188</name>
</gene>
<dbReference type="InterPro" id="IPR002347">
    <property type="entry name" value="SDR_fam"/>
</dbReference>
<dbReference type="Proteomes" id="UP000253845">
    <property type="component" value="Unassembled WGS sequence"/>
</dbReference>
<dbReference type="AlphaFoldDB" id="A0A370BYY2"/>
<evidence type="ECO:0000256" key="1">
    <source>
        <dbReference type="ARBA" id="ARBA00006484"/>
    </source>
</evidence>
<dbReference type="GO" id="GO:0005737">
    <property type="term" value="C:cytoplasm"/>
    <property type="evidence" value="ECO:0007669"/>
    <property type="project" value="TreeGrafter"/>
</dbReference>
<name>A0A370BYY2_ASPNG</name>
<dbReference type="VEuPathDB" id="FungiDB:M747DRAFT_371188"/>
<proteinExistence type="inferred from homology"/>
<accession>A0A370BYY2</accession>
<dbReference type="GO" id="GO:0016616">
    <property type="term" value="F:oxidoreductase activity, acting on the CH-OH group of donors, NAD or NADP as acceptor"/>
    <property type="evidence" value="ECO:0007669"/>
    <property type="project" value="TreeGrafter"/>
</dbReference>
<dbReference type="Pfam" id="PF00106">
    <property type="entry name" value="adh_short"/>
    <property type="match status" value="1"/>
</dbReference>
<evidence type="ECO:0000313" key="3">
    <source>
        <dbReference type="EMBL" id="RDH19275.1"/>
    </source>
</evidence>
<evidence type="ECO:0000313" key="4">
    <source>
        <dbReference type="Proteomes" id="UP000253845"/>
    </source>
</evidence>
<dbReference type="Gene3D" id="3.40.50.720">
    <property type="entry name" value="NAD(P)-binding Rossmann-like Domain"/>
    <property type="match status" value="1"/>
</dbReference>
<keyword evidence="2" id="KW-0560">Oxidoreductase</keyword>
<protein>
    <submittedName>
        <fullName evidence="3">3-hydroxyacyl-CoA dehydrogenase</fullName>
    </submittedName>
</protein>
<dbReference type="PANTHER" id="PTHR44229:SF4">
    <property type="entry name" value="15-HYDROXYPROSTAGLANDIN DEHYDROGENASE [NAD(+)]"/>
    <property type="match status" value="1"/>
</dbReference>
<dbReference type="SUPFAM" id="SSF51735">
    <property type="entry name" value="NAD(P)-binding Rossmann-fold domains"/>
    <property type="match status" value="1"/>
</dbReference>
<reference evidence="3 4" key="1">
    <citation type="submission" date="2018-07" db="EMBL/GenBank/DDBJ databases">
        <title>Section-level genome sequencing of Aspergillus section Nigri to investigate inter- and intra-species variation.</title>
        <authorList>
            <consortium name="DOE Joint Genome Institute"/>
            <person name="Vesth T.C."/>
            <person name="Nybo J.L."/>
            <person name="Theobald S."/>
            <person name="Frisvad J.C."/>
            <person name="Larsen T.O."/>
            <person name="Nielsen K.F."/>
            <person name="Hoof J.B."/>
            <person name="Brandl J."/>
            <person name="Salamov A."/>
            <person name="Riley R."/>
            <person name="Gladden J.M."/>
            <person name="Phatale P."/>
            <person name="Nielsen M.T."/>
            <person name="Lyhne E.K."/>
            <person name="Kogle M.E."/>
            <person name="Strasser K."/>
            <person name="McDonnell E."/>
            <person name="Barry K."/>
            <person name="Clum A."/>
            <person name="Chen C."/>
            <person name="Nolan M."/>
            <person name="Sandor L."/>
            <person name="Kuo A."/>
            <person name="Lipzen A."/>
            <person name="Hainaut M."/>
            <person name="Drula E."/>
            <person name="Tsang A."/>
            <person name="Magnuson J.K."/>
            <person name="Henrissat B."/>
            <person name="Wiebenga A."/>
            <person name="Simmons B.A."/>
            <person name="Makela M.R."/>
            <person name="De vries R.P."/>
            <person name="Grigoriev I.V."/>
            <person name="Mortensen U.H."/>
            <person name="Baker S.E."/>
            <person name="Andersen M.R."/>
        </authorList>
    </citation>
    <scope>NUCLEOTIDE SEQUENCE [LARGE SCALE GENOMIC DNA]</scope>
    <source>
        <strain evidence="3 4">ATCC 13496</strain>
    </source>
</reference>